<evidence type="ECO:0000313" key="3">
    <source>
        <dbReference type="Proteomes" id="UP000001950"/>
    </source>
</evidence>
<dbReference type="AlphaFoldDB" id="Q4U9I0"/>
<proteinExistence type="predicted"/>
<organism evidence="2 3">
    <name type="scientific">Theileria annulata</name>
    <dbReference type="NCBI Taxonomy" id="5874"/>
    <lineage>
        <taxon>Eukaryota</taxon>
        <taxon>Sar</taxon>
        <taxon>Alveolata</taxon>
        <taxon>Apicomplexa</taxon>
        <taxon>Aconoidasida</taxon>
        <taxon>Piroplasmida</taxon>
        <taxon>Theileriidae</taxon>
        <taxon>Theileria</taxon>
    </lineage>
</organism>
<sequence>MCERYLIIILMIHLALIHYTSCFSLNFINNKSSRNDNYVEDVVKLPSSIKYNIQNVNSIPTNEDNMFSRILQKRVEIDSDKKIQEINETIEDGSLIDPLTKDKLFQEEREENEKKLEKKEVSLDTSGENYKEGVESTSGEFGDISNKLQSDGVESTEADEIQLRDNLLNKLIKSQHKTVFGIYTLIKRVSLRRKIKSTRYSGEEYNCEGYETTNNLANSTHINVEDEIKTWDFFYTYDRASDYPFSGFNTTETVRIITQALSKLRPRRKSCLVSDSDVVLEVGHGKFPLIWDLRNYFGQFLYFGIEFSVIAFEQAVIHRFNNMCSPSEAYDKDVEFLSMNSLNYFNSDGTSNLNLIFPNDTESTRLKAGMVNIALGKSFLDYLSCRLTLSVSVSNWNLEPRIPQGVVEMFDSVSQALRDFKSDGKYSSLFVLVEPYDIVKFKDHIGIITKVIYTSTFVKQSESRYLRLVYAQRDKKTKAVCYALAKVDYTYHDYPELRDDMYKVTCNVYSFGPSTDEDWLLPQTVPPKWQSNDSKDFDNLTLL</sequence>
<dbReference type="OrthoDB" id="390891at2759"/>
<dbReference type="InParanoid" id="Q4U9I0"/>
<evidence type="ECO:0000256" key="1">
    <source>
        <dbReference type="SAM" id="SignalP"/>
    </source>
</evidence>
<keyword evidence="3" id="KW-1185">Reference proteome</keyword>
<dbReference type="KEGG" id="tan:TA08690"/>
<dbReference type="OMA" id="GKFPLIW"/>
<feature type="chain" id="PRO_5004244291" evidence="1">
    <location>
        <begin position="23"/>
        <end position="543"/>
    </location>
</feature>
<accession>Q4U9I0</accession>
<dbReference type="RefSeq" id="XP_953148.1">
    <property type="nucleotide sequence ID" value="XM_948055.1"/>
</dbReference>
<reference evidence="2 3" key="1">
    <citation type="journal article" date="2005" name="Science">
        <title>Genome of the host-cell transforming parasite Theileria annulata compared with T. parva.</title>
        <authorList>
            <person name="Pain A."/>
            <person name="Renauld H."/>
            <person name="Berriman M."/>
            <person name="Murphy L."/>
            <person name="Yeats C.A."/>
            <person name="Weir W."/>
            <person name="Kerhornou A."/>
            <person name="Aslett M."/>
            <person name="Bishop R."/>
            <person name="Bouchier C."/>
            <person name="Cochet M."/>
            <person name="Coulson R.M.R."/>
            <person name="Cronin A."/>
            <person name="de Villiers E.P."/>
            <person name="Fraser A."/>
            <person name="Fosker N."/>
            <person name="Gardner M."/>
            <person name="Goble A."/>
            <person name="Griffiths-Jones S."/>
            <person name="Harris D.E."/>
            <person name="Katzer F."/>
            <person name="Larke N."/>
            <person name="Lord A."/>
            <person name="Maser P."/>
            <person name="McKellar S."/>
            <person name="Mooney P."/>
            <person name="Morton F."/>
            <person name="Nene V."/>
            <person name="O'Neil S."/>
            <person name="Price C."/>
            <person name="Quail M.A."/>
            <person name="Rabbinowitsch E."/>
            <person name="Rawlings N.D."/>
            <person name="Rutter S."/>
            <person name="Saunders D."/>
            <person name="Seeger K."/>
            <person name="Shah T."/>
            <person name="Squares R."/>
            <person name="Squares S."/>
            <person name="Tivey A."/>
            <person name="Walker A.R."/>
            <person name="Woodward J."/>
            <person name="Dobbelaere D.A.E."/>
            <person name="Langsley G."/>
            <person name="Rajandream M.A."/>
            <person name="McKeever D."/>
            <person name="Shiels B."/>
            <person name="Tait A."/>
            <person name="Barrell B.G."/>
            <person name="Hall N."/>
        </authorList>
    </citation>
    <scope>NUCLEOTIDE SEQUENCE [LARGE SCALE GENOMIC DNA]</scope>
    <source>
        <strain evidence="3">Ankara</strain>
    </source>
</reference>
<dbReference type="GeneID" id="3863171"/>
<dbReference type="VEuPathDB" id="PiroplasmaDB:TA08690"/>
<evidence type="ECO:0000313" key="2">
    <source>
        <dbReference type="EMBL" id="CAI76523.1"/>
    </source>
</evidence>
<dbReference type="Proteomes" id="UP000001950">
    <property type="component" value="Chromosome 4"/>
</dbReference>
<gene>
    <name evidence="2" type="ORF">TA08690</name>
</gene>
<dbReference type="EMBL" id="CR940353">
    <property type="protein sequence ID" value="CAI76523.1"/>
    <property type="molecule type" value="Genomic_DNA"/>
</dbReference>
<name>Q4U9I0_THEAN</name>
<keyword evidence="1" id="KW-0732">Signal</keyword>
<protein>
    <submittedName>
        <fullName evidence="2">Uncharacterized protein</fullName>
    </submittedName>
</protein>
<dbReference type="eggNOG" id="ENOG502QWYW">
    <property type="taxonomic scope" value="Eukaryota"/>
</dbReference>
<feature type="signal peptide" evidence="1">
    <location>
        <begin position="1"/>
        <end position="22"/>
    </location>
</feature>